<dbReference type="RefSeq" id="WP_210654254.1">
    <property type="nucleotide sequence ID" value="NZ_JAGKQQ010000001.1"/>
</dbReference>
<comment type="caution">
    <text evidence="2">The sequence shown here is derived from an EMBL/GenBank/DDBJ whole genome shotgun (WGS) entry which is preliminary data.</text>
</comment>
<evidence type="ECO:0000313" key="2">
    <source>
        <dbReference type="EMBL" id="MBP3956225.1"/>
    </source>
</evidence>
<name>A0ABS5BSI6_9BACT</name>
<evidence type="ECO:0000313" key="3">
    <source>
        <dbReference type="Proteomes" id="UP000676565"/>
    </source>
</evidence>
<dbReference type="Pfam" id="PF14096">
    <property type="entry name" value="DUF4274"/>
    <property type="match status" value="1"/>
</dbReference>
<dbReference type="Proteomes" id="UP000676565">
    <property type="component" value="Unassembled WGS sequence"/>
</dbReference>
<accession>A0ABS5BSI6</accession>
<proteinExistence type="predicted"/>
<protein>
    <submittedName>
        <fullName evidence="2">DUF4274 domain-containing protein</fullName>
    </submittedName>
</protein>
<feature type="domain" description="DUF4274" evidence="1">
    <location>
        <begin position="12"/>
        <end position="56"/>
    </location>
</feature>
<reference evidence="2 3" key="1">
    <citation type="submission" date="2021-04" db="EMBL/GenBank/DDBJ databases">
        <authorList>
            <person name="Ivanova A."/>
        </authorList>
    </citation>
    <scope>NUCLEOTIDE SEQUENCE [LARGE SCALE GENOMIC DNA]</scope>
    <source>
        <strain evidence="2 3">G18</strain>
    </source>
</reference>
<dbReference type="EMBL" id="JAGKQQ010000001">
    <property type="protein sequence ID" value="MBP3956225.1"/>
    <property type="molecule type" value="Genomic_DNA"/>
</dbReference>
<organism evidence="2 3">
    <name type="scientific">Gemmata palustris</name>
    <dbReference type="NCBI Taxonomy" id="2822762"/>
    <lineage>
        <taxon>Bacteria</taxon>
        <taxon>Pseudomonadati</taxon>
        <taxon>Planctomycetota</taxon>
        <taxon>Planctomycetia</taxon>
        <taxon>Gemmatales</taxon>
        <taxon>Gemmataceae</taxon>
        <taxon>Gemmata</taxon>
    </lineage>
</organism>
<sequence length="120" mass="13235">MGRKSMPPADHHDWVVQYNWDDGLAPIWVIADSPATEVATALLIYWRLGGPWLATSVASGGNAEAKRLQDVVRDRLLTGFYLVGRAEFDPKTELSRTQIHQLRKAGLPELLLGPAQGDSD</sequence>
<evidence type="ECO:0000259" key="1">
    <source>
        <dbReference type="Pfam" id="PF14096"/>
    </source>
</evidence>
<keyword evidence="3" id="KW-1185">Reference proteome</keyword>
<gene>
    <name evidence="2" type="ORF">J8F10_13120</name>
</gene>
<dbReference type="InterPro" id="IPR025369">
    <property type="entry name" value="DUF4274"/>
</dbReference>